<comment type="caution">
    <text evidence="1">The sequence shown here is derived from an EMBL/GenBank/DDBJ whole genome shotgun (WGS) entry which is preliminary data.</text>
</comment>
<protein>
    <submittedName>
        <fullName evidence="1">Uncharacterized protein</fullName>
    </submittedName>
</protein>
<dbReference type="AlphaFoldDB" id="A0AAD7REA6"/>
<evidence type="ECO:0000313" key="1">
    <source>
        <dbReference type="EMBL" id="KAJ8378721.1"/>
    </source>
</evidence>
<sequence>MKECKIFFSPLSGLATFFSRSPKRAKLLDEICQRRLPRVAPTRWNLNSRLVCTVSDKREELKELFEHIVDHHDVFDQDIVHSADGYITHLASFKFCFLLSTFSSIFAHSDVLFRILQNREFDVQFCLNSVKDFCSTIEREREL</sequence>
<dbReference type="Proteomes" id="UP001221898">
    <property type="component" value="Unassembled WGS sequence"/>
</dbReference>
<evidence type="ECO:0000313" key="2">
    <source>
        <dbReference type="Proteomes" id="UP001221898"/>
    </source>
</evidence>
<organism evidence="1 2">
    <name type="scientific">Aldrovandia affinis</name>
    <dbReference type="NCBI Taxonomy" id="143900"/>
    <lineage>
        <taxon>Eukaryota</taxon>
        <taxon>Metazoa</taxon>
        <taxon>Chordata</taxon>
        <taxon>Craniata</taxon>
        <taxon>Vertebrata</taxon>
        <taxon>Euteleostomi</taxon>
        <taxon>Actinopterygii</taxon>
        <taxon>Neopterygii</taxon>
        <taxon>Teleostei</taxon>
        <taxon>Notacanthiformes</taxon>
        <taxon>Halosauridae</taxon>
        <taxon>Aldrovandia</taxon>
    </lineage>
</organism>
<accession>A0AAD7REA6</accession>
<dbReference type="EMBL" id="JAINUG010000313">
    <property type="protein sequence ID" value="KAJ8378721.1"/>
    <property type="molecule type" value="Genomic_DNA"/>
</dbReference>
<reference evidence="1" key="1">
    <citation type="journal article" date="2023" name="Science">
        <title>Genome structures resolve the early diversification of teleost fishes.</title>
        <authorList>
            <person name="Parey E."/>
            <person name="Louis A."/>
            <person name="Montfort J."/>
            <person name="Bouchez O."/>
            <person name="Roques C."/>
            <person name="Iampietro C."/>
            <person name="Lluch J."/>
            <person name="Castinel A."/>
            <person name="Donnadieu C."/>
            <person name="Desvignes T."/>
            <person name="Floi Bucao C."/>
            <person name="Jouanno E."/>
            <person name="Wen M."/>
            <person name="Mejri S."/>
            <person name="Dirks R."/>
            <person name="Jansen H."/>
            <person name="Henkel C."/>
            <person name="Chen W.J."/>
            <person name="Zahm M."/>
            <person name="Cabau C."/>
            <person name="Klopp C."/>
            <person name="Thompson A.W."/>
            <person name="Robinson-Rechavi M."/>
            <person name="Braasch I."/>
            <person name="Lecointre G."/>
            <person name="Bobe J."/>
            <person name="Postlethwait J.H."/>
            <person name="Berthelot C."/>
            <person name="Roest Crollius H."/>
            <person name="Guiguen Y."/>
        </authorList>
    </citation>
    <scope>NUCLEOTIDE SEQUENCE</scope>
    <source>
        <strain evidence="1">NC1722</strain>
    </source>
</reference>
<keyword evidence="2" id="KW-1185">Reference proteome</keyword>
<gene>
    <name evidence="1" type="ORF">AAFF_G00236990</name>
</gene>
<name>A0AAD7REA6_9TELE</name>
<proteinExistence type="predicted"/>